<sequence>MPVGIILWSLVVEGFFSPSKMASLVLFTLGAWVGSRFYVQRTIENDRTSYAAYNVTIRHGSGSLNLNIYKYGLPPLGLYPASDQVHNFRVHYLGLCACNGLFECSLFLFVAEVLISVAL</sequence>
<name>A0AAD6YYM8_9AGAR</name>
<organism evidence="1 2">
    <name type="scientific">Mycena albidolilacea</name>
    <dbReference type="NCBI Taxonomy" id="1033008"/>
    <lineage>
        <taxon>Eukaryota</taxon>
        <taxon>Fungi</taxon>
        <taxon>Dikarya</taxon>
        <taxon>Basidiomycota</taxon>
        <taxon>Agaricomycotina</taxon>
        <taxon>Agaricomycetes</taxon>
        <taxon>Agaricomycetidae</taxon>
        <taxon>Agaricales</taxon>
        <taxon>Marasmiineae</taxon>
        <taxon>Mycenaceae</taxon>
        <taxon>Mycena</taxon>
    </lineage>
</organism>
<accession>A0AAD6YYM8</accession>
<dbReference type="Proteomes" id="UP001218218">
    <property type="component" value="Unassembled WGS sequence"/>
</dbReference>
<comment type="caution">
    <text evidence="1">The sequence shown here is derived from an EMBL/GenBank/DDBJ whole genome shotgun (WGS) entry which is preliminary data.</text>
</comment>
<dbReference type="EMBL" id="JARIHO010000125">
    <property type="protein sequence ID" value="KAJ7301863.1"/>
    <property type="molecule type" value="Genomic_DNA"/>
</dbReference>
<reference evidence="1" key="1">
    <citation type="submission" date="2023-03" db="EMBL/GenBank/DDBJ databases">
        <title>Massive genome expansion in bonnet fungi (Mycena s.s.) driven by repeated elements and novel gene families across ecological guilds.</title>
        <authorList>
            <consortium name="Lawrence Berkeley National Laboratory"/>
            <person name="Harder C.B."/>
            <person name="Miyauchi S."/>
            <person name="Viragh M."/>
            <person name="Kuo A."/>
            <person name="Thoen E."/>
            <person name="Andreopoulos B."/>
            <person name="Lu D."/>
            <person name="Skrede I."/>
            <person name="Drula E."/>
            <person name="Henrissat B."/>
            <person name="Morin E."/>
            <person name="Kohler A."/>
            <person name="Barry K."/>
            <person name="LaButti K."/>
            <person name="Morin E."/>
            <person name="Salamov A."/>
            <person name="Lipzen A."/>
            <person name="Mereny Z."/>
            <person name="Hegedus B."/>
            <person name="Baldrian P."/>
            <person name="Stursova M."/>
            <person name="Weitz H."/>
            <person name="Taylor A."/>
            <person name="Grigoriev I.V."/>
            <person name="Nagy L.G."/>
            <person name="Martin F."/>
            <person name="Kauserud H."/>
        </authorList>
    </citation>
    <scope>NUCLEOTIDE SEQUENCE</scope>
    <source>
        <strain evidence="1">CBHHK002</strain>
    </source>
</reference>
<keyword evidence="2" id="KW-1185">Reference proteome</keyword>
<gene>
    <name evidence="1" type="ORF">DFH08DRAFT_723762</name>
</gene>
<dbReference type="AlphaFoldDB" id="A0AAD6YYM8"/>
<protein>
    <submittedName>
        <fullName evidence="1">Uncharacterized protein</fullName>
    </submittedName>
</protein>
<proteinExistence type="predicted"/>
<evidence type="ECO:0000313" key="1">
    <source>
        <dbReference type="EMBL" id="KAJ7301863.1"/>
    </source>
</evidence>
<evidence type="ECO:0000313" key="2">
    <source>
        <dbReference type="Proteomes" id="UP001218218"/>
    </source>
</evidence>